<evidence type="ECO:0000313" key="3">
    <source>
        <dbReference type="Proteomes" id="UP000307378"/>
    </source>
</evidence>
<accession>A0A4S8PM22</accession>
<name>A0A4S8PM22_9HYPH</name>
<dbReference type="RefSeq" id="WP_136543232.1">
    <property type="nucleotide sequence ID" value="NZ_STGU01000021.1"/>
</dbReference>
<reference evidence="2 3" key="1">
    <citation type="submission" date="2019-04" db="EMBL/GenBank/DDBJ databases">
        <title>genome sequence of strain W3.</title>
        <authorList>
            <person name="Gao J."/>
            <person name="Sun J."/>
        </authorList>
    </citation>
    <scope>NUCLEOTIDE SEQUENCE [LARGE SCALE GENOMIC DNA]</scope>
    <source>
        <strain evidence="2 3">W3</strain>
    </source>
</reference>
<keyword evidence="1" id="KW-0472">Membrane</keyword>
<evidence type="ECO:0000313" key="2">
    <source>
        <dbReference type="EMBL" id="THV31191.1"/>
    </source>
</evidence>
<dbReference type="AlphaFoldDB" id="A0A4S8PM22"/>
<evidence type="ECO:0000256" key="1">
    <source>
        <dbReference type="SAM" id="Phobius"/>
    </source>
</evidence>
<keyword evidence="1" id="KW-1133">Transmembrane helix</keyword>
<protein>
    <submittedName>
        <fullName evidence="2">Uncharacterized protein</fullName>
    </submittedName>
</protein>
<organism evidence="2 3">
    <name type="scientific">Rhizobium rosettiformans W3</name>
    <dbReference type="NCBI Taxonomy" id="538378"/>
    <lineage>
        <taxon>Bacteria</taxon>
        <taxon>Pseudomonadati</taxon>
        <taxon>Pseudomonadota</taxon>
        <taxon>Alphaproteobacteria</taxon>
        <taxon>Hyphomicrobiales</taxon>
        <taxon>Rhizobiaceae</taxon>
        <taxon>Rhizobium/Agrobacterium group</taxon>
        <taxon>Rhizobium</taxon>
    </lineage>
</organism>
<keyword evidence="1" id="KW-0812">Transmembrane</keyword>
<gene>
    <name evidence="2" type="ORF">FAA86_22235</name>
</gene>
<dbReference type="Proteomes" id="UP000307378">
    <property type="component" value="Unassembled WGS sequence"/>
</dbReference>
<sequence>MDMKLGHVRNPLSVIALFAAFTEGAGIGVLPLIDKEVQAVYIWFLMLFPIALVGCFFATIWFAHTKLYAPSDFKDEDNFVKASKAQVEAKLQSEISFSGGTSNLQRAASDGALTVEHDPTAAAPALSDESLIASPATDEGAALSSLVIMQRAKLAEKNALDALAAELGVEFDRNVSPRHRRDLIFDAVHASDHALILAEVKYVRNTVWAGLGSALSSIIEGGKTAAGHDDRLKIVGYLLVVHDGLPPADLQSLAAKIQPALANSSVPIYLRFMDFETLINSPG</sequence>
<dbReference type="EMBL" id="STGU01000021">
    <property type="protein sequence ID" value="THV31191.1"/>
    <property type="molecule type" value="Genomic_DNA"/>
</dbReference>
<feature type="transmembrane region" description="Helical" evidence="1">
    <location>
        <begin position="39"/>
        <end position="63"/>
    </location>
</feature>
<comment type="caution">
    <text evidence="2">The sequence shown here is derived from an EMBL/GenBank/DDBJ whole genome shotgun (WGS) entry which is preliminary data.</text>
</comment>
<feature type="transmembrane region" description="Helical" evidence="1">
    <location>
        <begin position="12"/>
        <end position="33"/>
    </location>
</feature>
<proteinExistence type="predicted"/>